<evidence type="ECO:0000259" key="2">
    <source>
        <dbReference type="Pfam" id="PF18962"/>
    </source>
</evidence>
<feature type="signal peptide" evidence="1">
    <location>
        <begin position="1"/>
        <end position="32"/>
    </location>
</feature>
<dbReference type="Gene3D" id="2.60.40.10">
    <property type="entry name" value="Immunoglobulins"/>
    <property type="match status" value="1"/>
</dbReference>
<evidence type="ECO:0000313" key="5">
    <source>
        <dbReference type="Proteomes" id="UP000198901"/>
    </source>
</evidence>
<dbReference type="AlphaFoldDB" id="A0A1G9RCX3"/>
<dbReference type="InterPro" id="IPR054215">
    <property type="entry name" value="DUF6923"/>
</dbReference>
<dbReference type="Pfam" id="PF21959">
    <property type="entry name" value="DUF6923"/>
    <property type="match status" value="2"/>
</dbReference>
<evidence type="ECO:0000313" key="4">
    <source>
        <dbReference type="EMBL" id="SDM20717.1"/>
    </source>
</evidence>
<organism evidence="4 5">
    <name type="scientific">Siphonobacter aquaeclarae</name>
    <dbReference type="NCBI Taxonomy" id="563176"/>
    <lineage>
        <taxon>Bacteria</taxon>
        <taxon>Pseudomonadati</taxon>
        <taxon>Bacteroidota</taxon>
        <taxon>Cytophagia</taxon>
        <taxon>Cytophagales</taxon>
        <taxon>Cytophagaceae</taxon>
        <taxon>Siphonobacter</taxon>
    </lineage>
</organism>
<feature type="domain" description="DUF6923" evidence="3">
    <location>
        <begin position="758"/>
        <end position="979"/>
    </location>
</feature>
<dbReference type="NCBIfam" id="TIGR04183">
    <property type="entry name" value="Por_Secre_tail"/>
    <property type="match status" value="1"/>
</dbReference>
<reference evidence="4 5" key="1">
    <citation type="submission" date="2016-10" db="EMBL/GenBank/DDBJ databases">
        <authorList>
            <person name="de Groot N.N."/>
        </authorList>
    </citation>
    <scope>NUCLEOTIDE SEQUENCE [LARGE SCALE GENOMIC DNA]</scope>
    <source>
        <strain evidence="4 5">DSM 21668</strain>
    </source>
</reference>
<evidence type="ECO:0000256" key="1">
    <source>
        <dbReference type="SAM" id="SignalP"/>
    </source>
</evidence>
<proteinExistence type="predicted"/>
<evidence type="ECO:0000259" key="3">
    <source>
        <dbReference type="Pfam" id="PF21959"/>
    </source>
</evidence>
<dbReference type="OrthoDB" id="9805017at2"/>
<feature type="domain" description="Secretion system C-terminal sorting" evidence="2">
    <location>
        <begin position="1091"/>
        <end position="1161"/>
    </location>
</feature>
<sequence>MIHDYALRRFRSGWLGGFAAFLFVIACSVAQAQTCPPDPGGGYRITGLDYTGGNTTNLYPQSVPAGQSGVGQATIGRLQAATAVASVYASNVVTIRPVLTNGKTGSVALYYKTLNFRDAPNAVLRIYQGTTATGTPAVTINASNASSFPGTSFTYAGPVTVQFVSPTPGTTGNFDIVMRYSTGDQVFDSSFGRKVAAWTDFIQANSYTFVDDHRGTPLGSTYSDNWNPISIAYFDANKKFVSADMSYCVDSDYHNVGSGFGDYPGKTNFTSYINYDIDRSGTVDGTDQLKMARLGWYLANVSVPLTELRGVQNNVWSIVNYGYGGGSETAVPSLPSPAEPTFSITAPASVVSGKPAAFTVNFANSGSGANRLKLIVPAGVTIGTVTGATYSGGFLNFASASGTATIQATSASVQTAQLQVQYAETGYWNVNVKVYHPCDNGATEPRQDFVGASQGAVLYPHREASVTWTAPSPLTCANGYYFLDNGTSLYRITSGDTRSFITTVSGDLNAMGYSPIDNFLWGYNRATNQVFKLGSDGAEYYTIPNLPAPVSSTSTTVGTVDLNGYLYLYQPNTTQYFTIDVNPARGTYLQLVDPIASYTAKSGAPWGTATTARNISDWAFNPNNGLIQAVINGAGPDAYYVMQLNPVTGVSTLSGTAVSGGSITAAPTSEVIDSQYFNSNGNLMVYLSAFWYEINLSTNIATRVSTTKAPISFGNDAASCVQAIPLTSFVCSPVYYQVETDKLYSYDDTGARSLVANLSGNLNAIGYSTVDNLLWGYDNASAQVFQLGANGVMQRFTIPNMPAATQPDGYSVGTVSTTGYLYLYEKGAASYITIDISPSRAATYLKIVDPTASFAAKAAAPWGTALSGGAVGISDWAYNAADSRIYALTDGSSATPYQVFQLNPLTGATTLLPGQVNGGGIQTSGQNFGSAFIDANGSFKVFGNTTGYLYQVNIATKMATQVTTVANPSASSDGAFCPQASSALPVTLVNFTATAEQASVNLNWTTASEINNSGFEIQRSANTNQWKSLGFVKSNVASGNTQLRQTYRFTDSAPLDGTNYYRLRQVDLDGNSSHSPVRSVSIENALTRITVYPNPVRDRLTVKGLSGLETIEVQDLSGRSVAQSRNEAGQSEKTVPVRSLLNGMYIITIHTLDGKSVSHKMVKTN</sequence>
<dbReference type="STRING" id="563176.SAMN04488090_2830"/>
<dbReference type="Pfam" id="PF18962">
    <property type="entry name" value="Por_Secre_tail"/>
    <property type="match status" value="1"/>
</dbReference>
<dbReference type="Proteomes" id="UP000198901">
    <property type="component" value="Unassembled WGS sequence"/>
</dbReference>
<gene>
    <name evidence="4" type="ORF">SAMN04488090_2830</name>
</gene>
<protein>
    <submittedName>
        <fullName evidence="4">Por secretion system C-terminal sorting domain-containing protein</fullName>
    </submittedName>
</protein>
<keyword evidence="5" id="KW-1185">Reference proteome</keyword>
<dbReference type="RefSeq" id="WP_093203346.1">
    <property type="nucleotide sequence ID" value="NZ_FNGS01000005.1"/>
</dbReference>
<feature type="chain" id="PRO_5011512621" evidence="1">
    <location>
        <begin position="33"/>
        <end position="1165"/>
    </location>
</feature>
<dbReference type="InterPro" id="IPR013783">
    <property type="entry name" value="Ig-like_fold"/>
</dbReference>
<dbReference type="InterPro" id="IPR026444">
    <property type="entry name" value="Secre_tail"/>
</dbReference>
<name>A0A1G9RCX3_9BACT</name>
<keyword evidence="1" id="KW-0732">Signal</keyword>
<accession>A0A1G9RCX3</accession>
<dbReference type="EMBL" id="FNGS01000005">
    <property type="protein sequence ID" value="SDM20717.1"/>
    <property type="molecule type" value="Genomic_DNA"/>
</dbReference>
<feature type="domain" description="DUF6923" evidence="3">
    <location>
        <begin position="486"/>
        <end position="721"/>
    </location>
</feature>